<evidence type="ECO:0000256" key="3">
    <source>
        <dbReference type="ARBA" id="ARBA00006597"/>
    </source>
</evidence>
<dbReference type="RefSeq" id="WP_381238827.1">
    <property type="nucleotide sequence ID" value="NZ_JBHSKH010000058.1"/>
</dbReference>
<dbReference type="EMBL" id="JBHTMM010000133">
    <property type="protein sequence ID" value="MFD1312712.1"/>
    <property type="molecule type" value="Genomic_DNA"/>
</dbReference>
<keyword evidence="10" id="KW-1015">Disulfide bond</keyword>
<dbReference type="Pfam" id="PF02467">
    <property type="entry name" value="Whib"/>
    <property type="match status" value="1"/>
</dbReference>
<comment type="cofactor">
    <cofactor evidence="1">
        <name>[4Fe-4S] cluster</name>
        <dbReference type="ChEBI" id="CHEBI:49883"/>
    </cofactor>
</comment>
<comment type="similarity">
    <text evidence="3">Belongs to the WhiB family.</text>
</comment>
<dbReference type="InterPro" id="IPR003482">
    <property type="entry name" value="Whib"/>
</dbReference>
<dbReference type="PROSITE" id="PS51674">
    <property type="entry name" value="4FE4S_WBL"/>
    <property type="match status" value="1"/>
</dbReference>
<evidence type="ECO:0000256" key="5">
    <source>
        <dbReference type="ARBA" id="ARBA00022723"/>
    </source>
</evidence>
<keyword evidence="5" id="KW-0479">Metal-binding</keyword>
<evidence type="ECO:0000256" key="6">
    <source>
        <dbReference type="ARBA" id="ARBA00023004"/>
    </source>
</evidence>
<name>A0ABW3XUG0_9ACTN</name>
<organism evidence="13 14">
    <name type="scientific">Streptomyces kaempferi</name>
    <dbReference type="NCBI Taxonomy" id="333725"/>
    <lineage>
        <taxon>Bacteria</taxon>
        <taxon>Bacillati</taxon>
        <taxon>Actinomycetota</taxon>
        <taxon>Actinomycetes</taxon>
        <taxon>Kitasatosporales</taxon>
        <taxon>Streptomycetaceae</taxon>
        <taxon>Streptomyces</taxon>
    </lineage>
</organism>
<evidence type="ECO:0000256" key="4">
    <source>
        <dbReference type="ARBA" id="ARBA00022485"/>
    </source>
</evidence>
<evidence type="ECO:0000313" key="14">
    <source>
        <dbReference type="Proteomes" id="UP001597058"/>
    </source>
</evidence>
<gene>
    <name evidence="13" type="ORF">ACFQ5X_44000</name>
</gene>
<keyword evidence="4" id="KW-0004">4Fe-4S</keyword>
<evidence type="ECO:0000259" key="12">
    <source>
        <dbReference type="PROSITE" id="PS51674"/>
    </source>
</evidence>
<evidence type="ECO:0000256" key="7">
    <source>
        <dbReference type="ARBA" id="ARBA00023014"/>
    </source>
</evidence>
<protein>
    <submittedName>
        <fullName evidence="13">WhiB family transcriptional regulator</fullName>
    </submittedName>
</protein>
<keyword evidence="6" id="KW-0408">Iron</keyword>
<dbReference type="PANTHER" id="PTHR38839:SF7">
    <property type="entry name" value="TRANSCRIPTIONAL REGULATOR WHIB4"/>
    <property type="match status" value="1"/>
</dbReference>
<evidence type="ECO:0000313" key="13">
    <source>
        <dbReference type="EMBL" id="MFD1312712.1"/>
    </source>
</evidence>
<evidence type="ECO:0000256" key="2">
    <source>
        <dbReference type="ARBA" id="ARBA00004496"/>
    </source>
</evidence>
<evidence type="ECO:0000256" key="1">
    <source>
        <dbReference type="ARBA" id="ARBA00001966"/>
    </source>
</evidence>
<evidence type="ECO:0000256" key="10">
    <source>
        <dbReference type="ARBA" id="ARBA00023157"/>
    </source>
</evidence>
<dbReference type="InterPro" id="IPR034768">
    <property type="entry name" value="4FE4S_WBL"/>
</dbReference>
<dbReference type="Proteomes" id="UP001597058">
    <property type="component" value="Unassembled WGS sequence"/>
</dbReference>
<keyword evidence="8" id="KW-0805">Transcription regulation</keyword>
<reference evidence="14" key="1">
    <citation type="journal article" date="2019" name="Int. J. Syst. Evol. Microbiol.">
        <title>The Global Catalogue of Microorganisms (GCM) 10K type strain sequencing project: providing services to taxonomists for standard genome sequencing and annotation.</title>
        <authorList>
            <consortium name="The Broad Institute Genomics Platform"/>
            <consortium name="The Broad Institute Genome Sequencing Center for Infectious Disease"/>
            <person name="Wu L."/>
            <person name="Ma J."/>
        </authorList>
    </citation>
    <scope>NUCLEOTIDE SEQUENCE [LARGE SCALE GENOMIC DNA]</scope>
    <source>
        <strain evidence="14">CGMCC 4.7020</strain>
    </source>
</reference>
<evidence type="ECO:0000256" key="11">
    <source>
        <dbReference type="ARBA" id="ARBA00023163"/>
    </source>
</evidence>
<keyword evidence="9" id="KW-0238">DNA-binding</keyword>
<keyword evidence="11" id="KW-0804">Transcription</keyword>
<keyword evidence="14" id="KW-1185">Reference proteome</keyword>
<proteinExistence type="inferred from homology"/>
<feature type="domain" description="4Fe-4S Wbl-type" evidence="12">
    <location>
        <begin position="13"/>
        <end position="72"/>
    </location>
</feature>
<sequence length="97" mass="11324">MGSHDEYEGPLERERRVWSADAAELFADSPRQKRSKITWMRCPVRTECLAETLDDRFECGMWGGMTERERRVLTRREPDIWLSVLKAERESVVPPAG</sequence>
<accession>A0ABW3XUG0</accession>
<comment type="caution">
    <text evidence="13">The sequence shown here is derived from an EMBL/GenBank/DDBJ whole genome shotgun (WGS) entry which is preliminary data.</text>
</comment>
<keyword evidence="7" id="KW-0411">Iron-sulfur</keyword>
<evidence type="ECO:0000256" key="9">
    <source>
        <dbReference type="ARBA" id="ARBA00023125"/>
    </source>
</evidence>
<comment type="subcellular location">
    <subcellularLocation>
        <location evidence="2">Cytoplasm</location>
    </subcellularLocation>
</comment>
<evidence type="ECO:0000256" key="8">
    <source>
        <dbReference type="ARBA" id="ARBA00023015"/>
    </source>
</evidence>
<dbReference type="PANTHER" id="PTHR38839">
    <property type="entry name" value="TRANSCRIPTIONAL REGULATOR WHID-RELATED"/>
    <property type="match status" value="1"/>
</dbReference>